<comment type="caution">
    <text evidence="3">The sequence shown here is derived from an EMBL/GenBank/DDBJ whole genome shotgun (WGS) entry which is preliminary data.</text>
</comment>
<keyword evidence="1" id="KW-1133">Transmembrane helix</keyword>
<dbReference type="EMBL" id="JAERSF010000001">
    <property type="protein sequence ID" value="MBL0736403.1"/>
    <property type="molecule type" value="Genomic_DNA"/>
</dbReference>
<keyword evidence="4" id="KW-1185">Reference proteome</keyword>
<feature type="domain" description="PH" evidence="2">
    <location>
        <begin position="4"/>
        <end position="134"/>
    </location>
</feature>
<sequence length="163" mass="18643">MEIKINFLSQLKALTDLIVMSIIYSFVILCTSIDDLKLMFFLLIPYFLMFFLPTVFLHCNYLMENNGIVFEITKKAIIKKVKNNILECTIDDICEIIIYTGGTRGTVAPGLAHSNYYYVKINFLDGSSFVITSLCSSKIDKILKDNFPNVKTTTEKVFYPMIS</sequence>
<reference evidence="3 4" key="1">
    <citation type="submission" date="2021-01" db="EMBL/GenBank/DDBJ databases">
        <title>Genome seq and assembly of Flavobacterium sp. GN10.</title>
        <authorList>
            <person name="Chhetri G."/>
        </authorList>
    </citation>
    <scope>NUCLEOTIDE SEQUENCE [LARGE SCALE GENOMIC DNA]</scope>
    <source>
        <strain evidence="3 4">GN10</strain>
    </source>
</reference>
<name>A0ABS1KAQ3_9FLAO</name>
<dbReference type="InterPro" id="IPR058916">
    <property type="entry name" value="PH_40"/>
</dbReference>
<feature type="transmembrane region" description="Helical" evidence="1">
    <location>
        <begin position="38"/>
        <end position="57"/>
    </location>
</feature>
<gene>
    <name evidence="3" type="ORF">JI750_05870</name>
</gene>
<keyword evidence="1" id="KW-0812">Transmembrane</keyword>
<evidence type="ECO:0000313" key="4">
    <source>
        <dbReference type="Proteomes" id="UP000603728"/>
    </source>
</evidence>
<keyword evidence="1" id="KW-0472">Membrane</keyword>
<organism evidence="3 4">
    <name type="scientific">Flavobacterium tagetis</name>
    <dbReference type="NCBI Taxonomy" id="2801336"/>
    <lineage>
        <taxon>Bacteria</taxon>
        <taxon>Pseudomonadati</taxon>
        <taxon>Bacteroidota</taxon>
        <taxon>Flavobacteriia</taxon>
        <taxon>Flavobacteriales</taxon>
        <taxon>Flavobacteriaceae</taxon>
        <taxon>Flavobacterium</taxon>
    </lineage>
</organism>
<dbReference type="Proteomes" id="UP000603728">
    <property type="component" value="Unassembled WGS sequence"/>
</dbReference>
<evidence type="ECO:0000313" key="3">
    <source>
        <dbReference type="EMBL" id="MBL0736403.1"/>
    </source>
</evidence>
<dbReference type="RefSeq" id="WP_201999365.1">
    <property type="nucleotide sequence ID" value="NZ_JAERSF010000001.1"/>
</dbReference>
<dbReference type="Pfam" id="PF26566">
    <property type="entry name" value="PH_40"/>
    <property type="match status" value="1"/>
</dbReference>
<accession>A0ABS1KAQ3</accession>
<proteinExistence type="predicted"/>
<evidence type="ECO:0000256" key="1">
    <source>
        <dbReference type="SAM" id="Phobius"/>
    </source>
</evidence>
<protein>
    <recommendedName>
        <fullName evidence="2">PH domain-containing protein</fullName>
    </recommendedName>
</protein>
<evidence type="ECO:0000259" key="2">
    <source>
        <dbReference type="Pfam" id="PF26566"/>
    </source>
</evidence>
<feature type="transmembrane region" description="Helical" evidence="1">
    <location>
        <begin position="13"/>
        <end position="31"/>
    </location>
</feature>